<proteinExistence type="predicted"/>
<evidence type="ECO:0000313" key="3">
    <source>
        <dbReference type="Proteomes" id="UP000509441"/>
    </source>
</evidence>
<protein>
    <submittedName>
        <fullName evidence="2">Uncharacterized protein</fullName>
    </submittedName>
</protein>
<dbReference type="EMBL" id="CP026994">
    <property type="protein sequence ID" value="QLH04990.1"/>
    <property type="molecule type" value="Genomic_DNA"/>
</dbReference>
<organism evidence="2 3">
    <name type="scientific">Nitrosopumilus oxyclinae</name>
    <dbReference type="NCBI Taxonomy" id="1959104"/>
    <lineage>
        <taxon>Archaea</taxon>
        <taxon>Nitrososphaerota</taxon>
        <taxon>Nitrososphaeria</taxon>
        <taxon>Nitrosopumilales</taxon>
        <taxon>Nitrosopumilaceae</taxon>
        <taxon>Nitrosopumilus</taxon>
    </lineage>
</organism>
<sequence length="789" mass="86469">MVLDLTRSNLLDSFDDTGEIPSSAQTFYDLGQEEYQKAIDALNAGDFDAAEEHALIAMTLFEDSASVIGEIIESESFGESSGIDEFSSQIINQPTSANIFEIQEKITDTDEEVENLRQLIESNNLDVNLEEYEESINLAKEGLANGDISGANEKLSIANEMKNEVYNQINVAVEENQDERIEQFVTNSISTINQMLANGEELGLSQDTLNELQDTLDVLNTGEIDEILEKTDDNSNLAKEFKNENKEAEKELKEDNKEAEKELKEDNKEAEKELKEDNKEAEKELKEDNKEAEKELKEENKEAEKELKETDPEAAKELKEENKEAEKLLKEENKEAEKELKEENKEAEKLLKEENKEAEKELKISKFGKVPPGLAKLLDKNNDESESPSTDVENPSNTDVENPTESLDSVDIASIIPDVYDVSADLVYSPDDYFEDAVDELEEDSFEENYDKMYKDSKAKVKKDKAKQAKLDRIADAAANGGPPGLAKKANDGITDGDAINISATVGVQYTVQDFTAIKNGKDDSDKIKIDVDIPIGSSLGNIKNEAQPYSFTPDVVGVYTITAKVGGLSDVIRVITAIIAGTPTVENPISDVTLTSPRPDSVIDLRNVFDDVEDADDEMTYSISLNTFTGTFTSISIDVNDVLTIDYDDTAAGEGTGIITVRATDTDLLFVEDSFDVTVSAAGNTQPTVSLSIPDDSTAKNVDYVILDIGQYFADAEDTDIQLTYTGTSAIISGDSDTIDAITSVPGTTLVTVDVKNGRDGTADITIRATDTGGLWIEDTFRLVVGSG</sequence>
<dbReference type="AlphaFoldDB" id="A0A7D5M5E2"/>
<evidence type="ECO:0000313" key="2">
    <source>
        <dbReference type="EMBL" id="QLH04990.1"/>
    </source>
</evidence>
<feature type="region of interest" description="Disordered" evidence="1">
    <location>
        <begin position="235"/>
        <end position="346"/>
    </location>
</feature>
<dbReference type="Proteomes" id="UP000509441">
    <property type="component" value="Chromosome"/>
</dbReference>
<gene>
    <name evidence="2" type="ORF">C5F49_06415</name>
</gene>
<keyword evidence="3" id="KW-1185">Reference proteome</keyword>
<reference evidence="2 3" key="1">
    <citation type="submission" date="2018-02" db="EMBL/GenBank/DDBJ databases">
        <title>Complete genome of Nitrosopumilus oxyclinae HCE1.</title>
        <authorList>
            <person name="Qin W."/>
            <person name="Zheng Y."/>
            <person name="Stahl D.A."/>
        </authorList>
    </citation>
    <scope>NUCLEOTIDE SEQUENCE [LARGE SCALE GENOMIC DNA]</scope>
    <source>
        <strain evidence="2 3">HCE1</strain>
    </source>
</reference>
<name>A0A7D5M5E2_9ARCH</name>
<evidence type="ECO:0000256" key="1">
    <source>
        <dbReference type="SAM" id="MobiDB-lite"/>
    </source>
</evidence>
<feature type="region of interest" description="Disordered" evidence="1">
    <location>
        <begin position="371"/>
        <end position="409"/>
    </location>
</feature>
<accession>A0A7D5M5E2</accession>
<feature type="compositionally biased region" description="Polar residues" evidence="1">
    <location>
        <begin position="387"/>
        <end position="407"/>
    </location>
</feature>
<dbReference type="KEGG" id="nox:C5F49_06415"/>